<reference evidence="1" key="1">
    <citation type="submission" date="2018-02" db="EMBL/GenBank/DDBJ databases">
        <title>Rhizophora mucronata_Transcriptome.</title>
        <authorList>
            <person name="Meera S.P."/>
            <person name="Sreeshan A."/>
            <person name="Augustine A."/>
        </authorList>
    </citation>
    <scope>NUCLEOTIDE SEQUENCE</scope>
    <source>
        <tissue evidence="1">Leaf</tissue>
    </source>
</reference>
<organism evidence="1">
    <name type="scientific">Rhizophora mucronata</name>
    <name type="common">Asiatic mangrove</name>
    <dbReference type="NCBI Taxonomy" id="61149"/>
    <lineage>
        <taxon>Eukaryota</taxon>
        <taxon>Viridiplantae</taxon>
        <taxon>Streptophyta</taxon>
        <taxon>Embryophyta</taxon>
        <taxon>Tracheophyta</taxon>
        <taxon>Spermatophyta</taxon>
        <taxon>Magnoliopsida</taxon>
        <taxon>eudicotyledons</taxon>
        <taxon>Gunneridae</taxon>
        <taxon>Pentapetalae</taxon>
        <taxon>rosids</taxon>
        <taxon>fabids</taxon>
        <taxon>Malpighiales</taxon>
        <taxon>Rhizophoraceae</taxon>
        <taxon>Rhizophora</taxon>
    </lineage>
</organism>
<dbReference type="EMBL" id="GGEC01085010">
    <property type="protein sequence ID" value="MBX65494.1"/>
    <property type="molecule type" value="Transcribed_RNA"/>
</dbReference>
<evidence type="ECO:0000313" key="1">
    <source>
        <dbReference type="EMBL" id="MBX65494.1"/>
    </source>
</evidence>
<protein>
    <submittedName>
        <fullName evidence="1">Uncharacterized protein</fullName>
    </submittedName>
</protein>
<dbReference type="AlphaFoldDB" id="A0A2P2QF17"/>
<sequence length="46" mass="5061">MPIESGDGGDAVLVWLVVEELLLLSAKTTVTIFSFLRQLSLFPLIK</sequence>
<accession>A0A2P2QF17</accession>
<proteinExistence type="predicted"/>
<name>A0A2P2QF17_RHIMU</name>